<sequence>MMTEPLLLAARELAHGSVSSLPLDVEVVASAISSKHLAVLFQSQSARNSVHLGVFKIDDKVDVEEPELFDLLSNMDTSVAIKANKCKWSLVWSPDLTFLVVSGQISCSESEYEGVLWIFTRSEWLTSTAVSIESTDSPLVLYIRPSTYLSAKHWNPTTSIMNVFFPTQSGSKVFVLSEDGVWLSVSVQLTKLALAAMNQSTSNDTAGIITMQGVKKLTEWHAGVTAACYDPESSILVVSGGVRDPSLDLLEKNVSSLSVWKVMHDNDRKEFGELLDFAMVVMGETKHLCDETKDGKTKQFDCMSISREKSIGLIASIKNTLSAPLKMMVGNETMKSRVTQGSICHLALAPNGNFVSMVDDLGRIAIRQIDVCADVLNWQEVEDETVGRTKANAIKMVMWLANDLVALMLSNERVMYSRFIISGKDETEFKSFASDSESDDTSGPYGRLVLIPAQHYRPVTGVLTGNVRTLAYEVKEFSSSEKESFAFTACELVIIGDVWVANQVCNLGITPFVELLLDAQKFEDALEAVALYGGSDIAINADSIHRHIWMQYRQKGAWFNGKCNDELASKDDLALQDLVLLSTRPRGLLQREECDEFLDALGHLRAISDKQWVLNECLHVVADDSAANMKRILEIAQDAFVCLDNGSEVVTELLQEKEDLERYMYRLETLRMILCKEDDMSTMSIVGDHTFDGATYARFRSSSIVTTAKQFAREGRVDAVKIIFSRHGWNVLPCWLNILELLPPSVPPSSYALLLPAVTAQVEGDDEVFVLSGLNGVDSECDDSSDPAVRVALLEENRLYDATEEELLKFEEYRSMEREGRNLAYREWLSRRILELDTRYGQLAFAYEMSRLATKCLYGWSDVDAKKPLEQLFLHTERLYKCVYLLHLSACCLLPLEDWSALSIRDQAMIVVGIDEKELAGDVASIIDWLNVVFVVQRQDRLYALDGLFSWLAQTILVKSSLSRLTLAAQLIQRSNPSIELTKRLIQSDTQVIKTALNIVYSVKVSEIIGDKPLSGNTSGFMQCHLTLVEQLWTIFQSLPARKENDPPEMAQLQVAVDEMEDLLITVDMLSKYEVASSPGELKYRMLTDSDSTTDDGSTSGPLYLLEQMCSFVFSGQCRDDKGHLGGKQWQDVLQDAFKLKEHAFGEQLSQQVILDVLMKHLLAPDCAYVEAAQDLVNHWIAFDVQAVEHVIDGLFMAIRVKLDSLTGYSENTNANAAYKSALSCIDIVRKLLSLPLWDEGNRGASNAKEHYEEVLSLELDTIQACELLDLLTYGAIKMSPSQLRAREAQDDALKIRLDALCQIFASDPTNFKPSMRAKEWLAQHSGSKAELSNDRTATDVWNEPLAAVMKLARLLRVDSHKLIIWMKGAYAALYCMDYDVAYDLTMQVIAEIPSKTDLVANDSGSSDKFTLPHLISLVLDLVSASSFRSWEKKRKLCCALLSATNASSTDLFAHQVTDLVVSCLKRIEAVQALMFELGLSDNDLEQRRLDGCNNTSSAESVLLNELKVVIGLLHEERHDHQYLLRLLQRGIQLIFAMSDTFASTENHDHNKSLSTFLQQMVQLCVEEAVELEVIRTASDPGDWQQYMELGFSYLVMLGDLSNYDKNFEAFCIDEVLSRLFTDERRHVSSVAPSDEILHTTDVVVRSLHHFFLLHASIAKESTVDNDVETLSSCRERFGTLSASYERARRVVTCADHLHKSTSSDAAPTAEQPNELQVLVPEQRYLVFVNLAQRCQERLVSQKKSQELEQMSMFFNTELDLERFSQDEGYRNNKILLLATKKEHFQLARQFASKYGIDEYECVLTYIKSALAFLPDGSQADRREQLDEAFAIEQVDILEEALQRPISFGDFLLKRSVTGAPSLYEAIDGTDHVGLLLVLRMILECSKRLNQESAETVVSSHVQPLFPLPKASIDRITLLFMCLKKLKDIADSLDDVASVDLKLIGVASTTSELLTPLASSRADMATNQQIAVEAARPLLTGKSIKFVTKILRKLHRVTPSSMVMIYFNDTLTNLWREHGAVATTEAKRADLASYAYKSCMPYLSVLSSEHLMLFHCFFLNGLDRESLPEIVAHINVGEEFYGQQLSGLQRFGTLLTLQKRVELVVHILTIFQSKYNSWQSSGPRSNDSSVSSTTSCLSVSWNLVQCDRKKQELQYLERQLTENLCCWMLAEIEQNELACDKIETKAKPTQSLQPVAVALRAWFAMDPRQQAANENTLHSTVLMELCQRVNCVELATLIMELVLRADGNEYDHDLVANAIVHSYKTTVTNLINRCMSPEEDGASISVEWVERLAWTWALGASATSSTRIAELEEYLRVTLRISCDEKGKAHTIYERIMMQLKESPSTLLKEIISSRNEELQTSAENSTLTKNVAALARDAVLSQWKQMVAVKEEKQKWTEAAVLSHVMCSCGATKGIDADNAAWDFGLYVKAVWSSLLTKHKMDESTKLQHIFKVPSRDILHQFAAVFEELLAFIEARHHDNNPNALHFAEMATLALSNLLVRHGDIHGGVEKLAQRGASAWHHEQNLAVQTRVHAQFEVGTVTQRPATLQIAEATTCWTALFARGVWSAQLLSWYTSYAFAKLSSEKEATEAVILTYWETSNIDIAIQLLLMCPFDDLREKHADRLWSYVRTLPQASHSWSTTMELSLLRFDVAVLVQNGLYASMVAFLLQGSKTNPALWTSSGAYVVCALVSKGEFAAAGRLTCALQHTHPLLWDLENARLVLANYLRSLASSSGPYKNINNINLSHLQHQVYVQTSSQFASALISKQYGGGH</sequence>
<evidence type="ECO:0000313" key="1">
    <source>
        <dbReference type="EMBL" id="CAH0513596.1"/>
    </source>
</evidence>
<evidence type="ECO:0000313" key="2">
    <source>
        <dbReference type="Proteomes" id="UP001158986"/>
    </source>
</evidence>
<dbReference type="Proteomes" id="UP001158986">
    <property type="component" value="Unassembled WGS sequence"/>
</dbReference>
<dbReference type="PANTHER" id="PTHR15922">
    <property type="entry name" value="NEUROBLASTOMA-AMPLIFIED SEQUENCE"/>
    <property type="match status" value="1"/>
</dbReference>
<dbReference type="EMBL" id="CAKLCB010000014">
    <property type="protein sequence ID" value="CAH0513596.1"/>
    <property type="molecule type" value="Genomic_DNA"/>
</dbReference>
<proteinExistence type="predicted"/>
<dbReference type="PANTHER" id="PTHR15922:SF2">
    <property type="entry name" value="NBAS SUBUNIT OF NRZ TETHERING COMPLEX"/>
    <property type="match status" value="1"/>
</dbReference>
<name>A0ABN8CNS1_9STRA</name>
<protein>
    <recommendedName>
        <fullName evidence="3">RZZ complex subunit KNTC1/ROD C-terminal domain-containing protein</fullName>
    </recommendedName>
</protein>
<evidence type="ECO:0008006" key="3">
    <source>
        <dbReference type="Google" id="ProtNLM"/>
    </source>
</evidence>
<gene>
    <name evidence="1" type="ORF">PBS001_LOCUS403</name>
</gene>
<comment type="caution">
    <text evidence="1">The sequence shown here is derived from an EMBL/GenBank/DDBJ whole genome shotgun (WGS) entry which is preliminary data.</text>
</comment>
<organism evidence="1 2">
    <name type="scientific">Peronospora belbahrii</name>
    <dbReference type="NCBI Taxonomy" id="622444"/>
    <lineage>
        <taxon>Eukaryota</taxon>
        <taxon>Sar</taxon>
        <taxon>Stramenopiles</taxon>
        <taxon>Oomycota</taxon>
        <taxon>Peronosporomycetes</taxon>
        <taxon>Peronosporales</taxon>
        <taxon>Peronosporaceae</taxon>
        <taxon>Peronospora</taxon>
    </lineage>
</organism>
<accession>A0ABN8CNS1</accession>
<reference evidence="1 2" key="1">
    <citation type="submission" date="2021-11" db="EMBL/GenBank/DDBJ databases">
        <authorList>
            <person name="Islam A."/>
            <person name="Islam S."/>
            <person name="Flora M.S."/>
            <person name="Rahman M."/>
            <person name="Ziaur R.M."/>
            <person name="Epstein J.H."/>
            <person name="Hassan M."/>
            <person name="Klassen M."/>
            <person name="Woodard K."/>
            <person name="Webb A."/>
            <person name="Webby R.J."/>
            <person name="El Zowalaty M.E."/>
        </authorList>
    </citation>
    <scope>NUCLEOTIDE SEQUENCE [LARGE SCALE GENOMIC DNA]</scope>
    <source>
        <strain evidence="1">Pbs1</strain>
    </source>
</reference>
<keyword evidence="2" id="KW-1185">Reference proteome</keyword>